<dbReference type="Pfam" id="PF13542">
    <property type="entry name" value="HTH_Tnp_ISL3"/>
    <property type="match status" value="1"/>
</dbReference>
<sequence length="438" mass="50283">MLTKTILKKALNVKHTAIDNVTFGSDDSIIVRVRPTKGEQCRCGKCGRKAPRYDAGSGIRRWRTCDMNTHKTYLESEVYRVNCPEHGVVACAVPWARHDSAFTYDFEHMTAWVAVNCSRKVTAEFMRISWNTVGPIISRIRQDADFDPKSRFDGLVNIGVDETSYKKGHKYITVIVNHDTGKVIWVHEGHGKGVFSLFFKQLTKEQRASIQLVSGDGAKWIQSCIDEYCPDAERCIDPFHVVQWAMEALDKVRAAAWNDARKKVSSETKRKPGRPSGDTPKPDTTAKDIKSSNFALGKALENLTEKQRAKLELIARKDNRLYRAYFLKEELRLVFHYGLDAGKEQLNRFIKWAQHCRIPEFVELQRKIRRHYDAILATLEHKLSNARIEAVNNKIKLTIRMAYGFRNIDNMMDMIMLRCSDIEVSLPWKGQILTHTCC</sequence>
<feature type="region of interest" description="Disordered" evidence="1">
    <location>
        <begin position="263"/>
        <end position="288"/>
    </location>
</feature>
<dbReference type="AlphaFoldDB" id="A0A1Q9JK96"/>
<dbReference type="Pfam" id="PF14690">
    <property type="entry name" value="Zn_ribbon_ISL3"/>
    <property type="match status" value="1"/>
</dbReference>
<dbReference type="InterPro" id="IPR032877">
    <property type="entry name" value="Transposase_HTH"/>
</dbReference>
<dbReference type="InterPro" id="IPR002560">
    <property type="entry name" value="Transposase_DDE"/>
</dbReference>
<proteinExistence type="predicted"/>
<dbReference type="EMBL" id="MJIE01000001">
    <property type="protein sequence ID" value="OLR56638.1"/>
    <property type="molecule type" value="Genomic_DNA"/>
</dbReference>
<dbReference type="Proteomes" id="UP000187404">
    <property type="component" value="Unassembled WGS sequence"/>
</dbReference>
<feature type="domain" description="Transposase IS204/IS1001/IS1096/IS1165 helix-turn-helix" evidence="3">
    <location>
        <begin position="92"/>
        <end position="140"/>
    </location>
</feature>
<dbReference type="PANTHER" id="PTHR33498:SF1">
    <property type="entry name" value="TRANSPOSASE FOR INSERTION SEQUENCE ELEMENT IS1557"/>
    <property type="match status" value="1"/>
</dbReference>
<gene>
    <name evidence="5" type="ORF">BHK98_11495</name>
</gene>
<accession>A0A1Q9JK96</accession>
<reference evidence="5 6" key="1">
    <citation type="journal article" date="2016" name="Appl. Environ. Microbiol.">
        <title>Function and Phylogeny of Bacterial Butyryl Coenzyme A:Acetate Transferases and Their Diversity in the Proximal Colon of Swine.</title>
        <authorList>
            <person name="Trachsel J."/>
            <person name="Bayles D.O."/>
            <person name="Looft T."/>
            <person name="Levine U.Y."/>
            <person name="Allen H.K."/>
        </authorList>
    </citation>
    <scope>NUCLEOTIDE SEQUENCE [LARGE SCALE GENOMIC DNA]</scope>
    <source>
        <strain evidence="5 6">68-3-10</strain>
    </source>
</reference>
<dbReference type="OrthoDB" id="2110692at2"/>
<evidence type="ECO:0000259" key="2">
    <source>
        <dbReference type="Pfam" id="PF01610"/>
    </source>
</evidence>
<dbReference type="InterPro" id="IPR047951">
    <property type="entry name" value="Transpos_ISL3"/>
</dbReference>
<dbReference type="InterPro" id="IPR029261">
    <property type="entry name" value="Transposase_Znf"/>
</dbReference>
<evidence type="ECO:0000259" key="4">
    <source>
        <dbReference type="Pfam" id="PF14690"/>
    </source>
</evidence>
<evidence type="ECO:0000259" key="3">
    <source>
        <dbReference type="Pfam" id="PF13542"/>
    </source>
</evidence>
<dbReference type="PANTHER" id="PTHR33498">
    <property type="entry name" value="TRANSPOSASE FOR INSERTION SEQUENCE ELEMENT IS1557"/>
    <property type="match status" value="1"/>
</dbReference>
<evidence type="ECO:0008006" key="7">
    <source>
        <dbReference type="Google" id="ProtNLM"/>
    </source>
</evidence>
<feature type="domain" description="Transposase IS204/IS1001/IS1096/IS1165 DDE" evidence="2">
    <location>
        <begin position="158"/>
        <end position="413"/>
    </location>
</feature>
<name>A0A1Q9JK96_9FIRM</name>
<evidence type="ECO:0000313" key="6">
    <source>
        <dbReference type="Proteomes" id="UP000187404"/>
    </source>
</evidence>
<organism evidence="5 6">
    <name type="scientific">Hornefia porci</name>
    <dbReference type="NCBI Taxonomy" id="2652292"/>
    <lineage>
        <taxon>Bacteria</taxon>
        <taxon>Bacillati</taxon>
        <taxon>Bacillota</taxon>
        <taxon>Clostridia</taxon>
        <taxon>Peptostreptococcales</taxon>
        <taxon>Anaerovoracaceae</taxon>
        <taxon>Hornefia</taxon>
    </lineage>
</organism>
<evidence type="ECO:0000313" key="5">
    <source>
        <dbReference type="EMBL" id="OLR56638.1"/>
    </source>
</evidence>
<dbReference type="NCBIfam" id="NF033550">
    <property type="entry name" value="transpos_ISL3"/>
    <property type="match status" value="1"/>
</dbReference>
<evidence type="ECO:0000256" key="1">
    <source>
        <dbReference type="SAM" id="MobiDB-lite"/>
    </source>
</evidence>
<feature type="domain" description="Transposase IS204/IS1001/IS1096/IS1165 zinc-finger" evidence="4">
    <location>
        <begin position="40"/>
        <end position="86"/>
    </location>
</feature>
<comment type="caution">
    <text evidence="5">The sequence shown here is derived from an EMBL/GenBank/DDBJ whole genome shotgun (WGS) entry which is preliminary data.</text>
</comment>
<keyword evidence="6" id="KW-1185">Reference proteome</keyword>
<dbReference type="STRING" id="1261640.BHK98_11495"/>
<dbReference type="RefSeq" id="WP_075714411.1">
    <property type="nucleotide sequence ID" value="NZ_MJIE01000001.1"/>
</dbReference>
<dbReference type="Pfam" id="PF01610">
    <property type="entry name" value="DDE_Tnp_ISL3"/>
    <property type="match status" value="1"/>
</dbReference>
<protein>
    <recommendedName>
        <fullName evidence="7">Transposase</fullName>
    </recommendedName>
</protein>